<dbReference type="PANTHER" id="PTHR39966">
    <property type="entry name" value="BLL2471 PROTEIN-RELATED"/>
    <property type="match status" value="1"/>
</dbReference>
<evidence type="ECO:0000259" key="1">
    <source>
        <dbReference type="Pfam" id="PF01814"/>
    </source>
</evidence>
<name>A0ABX1NJH9_9RHOO</name>
<protein>
    <submittedName>
        <fullName evidence="2">Hemerythrin domain-containing protein</fullName>
    </submittedName>
</protein>
<evidence type="ECO:0000313" key="3">
    <source>
        <dbReference type="Proteomes" id="UP000634522"/>
    </source>
</evidence>
<accession>A0ABX1NJH9</accession>
<sequence length="201" mass="22769">MKKTSIDLILNEHRAFESVLTALREFVDGIAAGRYTADFGLLAAMIEYVTEVPEQVHHHKEDEYLFARLRLRAPDAGPLIDELMRQHARGPKLTAALERALIHYRNAEKAGLDAFHNKVNEYVDFQWQHILKEERELLPLAQERLLADDWAIIDAAFLTNHNPWRGVEDEYAALFERIVSLAPAPIGLGGSSANQGFRTAD</sequence>
<dbReference type="EMBL" id="WTVS01000045">
    <property type="protein sequence ID" value="NMF99476.1"/>
    <property type="molecule type" value="Genomic_DNA"/>
</dbReference>
<dbReference type="CDD" id="cd12108">
    <property type="entry name" value="Hr-like"/>
    <property type="match status" value="1"/>
</dbReference>
<dbReference type="Gene3D" id="1.20.120.520">
    <property type="entry name" value="nmb1532 protein domain like"/>
    <property type="match status" value="1"/>
</dbReference>
<dbReference type="RefSeq" id="WP_169142073.1">
    <property type="nucleotide sequence ID" value="NZ_WTVS01000045.1"/>
</dbReference>
<dbReference type="InterPro" id="IPR012312">
    <property type="entry name" value="Hemerythrin-like"/>
</dbReference>
<keyword evidence="3" id="KW-1185">Reference proteome</keyword>
<feature type="domain" description="Hemerythrin-like" evidence="1">
    <location>
        <begin position="5"/>
        <end position="141"/>
    </location>
</feature>
<organism evidence="2 3">
    <name type="scientific">Aromatoleum toluolicum</name>
    <dbReference type="NCBI Taxonomy" id="90060"/>
    <lineage>
        <taxon>Bacteria</taxon>
        <taxon>Pseudomonadati</taxon>
        <taxon>Pseudomonadota</taxon>
        <taxon>Betaproteobacteria</taxon>
        <taxon>Rhodocyclales</taxon>
        <taxon>Rhodocyclaceae</taxon>
        <taxon>Aromatoleum</taxon>
    </lineage>
</organism>
<gene>
    <name evidence="2" type="ORF">GPA27_19020</name>
</gene>
<dbReference type="PANTHER" id="PTHR39966:SF1">
    <property type="entry name" value="HEMERYTHRIN-LIKE DOMAIN-CONTAINING PROTEIN"/>
    <property type="match status" value="1"/>
</dbReference>
<comment type="caution">
    <text evidence="2">The sequence shown here is derived from an EMBL/GenBank/DDBJ whole genome shotgun (WGS) entry which is preliminary data.</text>
</comment>
<evidence type="ECO:0000313" key="2">
    <source>
        <dbReference type="EMBL" id="NMF99476.1"/>
    </source>
</evidence>
<dbReference type="Pfam" id="PF01814">
    <property type="entry name" value="Hemerythrin"/>
    <property type="match status" value="1"/>
</dbReference>
<proteinExistence type="predicted"/>
<dbReference type="Proteomes" id="UP000634522">
    <property type="component" value="Unassembled WGS sequence"/>
</dbReference>
<reference evidence="2 3" key="1">
    <citation type="submission" date="2019-12" db="EMBL/GenBank/DDBJ databases">
        <title>Comparative genomics gives insights into the taxonomy of the Azoarcus-Aromatoleum group and reveals separate origins of nif in the plant-associated Azoarcus and non-plant-associated Aromatoleum sub-groups.</title>
        <authorList>
            <person name="Lafos M."/>
            <person name="Maluk M."/>
            <person name="Batista M."/>
            <person name="Junghare M."/>
            <person name="Carmona M."/>
            <person name="Faoro H."/>
            <person name="Cruz L.M."/>
            <person name="Battistoni F."/>
            <person name="De Souza E."/>
            <person name="Pedrosa F."/>
            <person name="Chen W.-M."/>
            <person name="Poole P.S."/>
            <person name="Dixon R.A."/>
            <person name="James E.K."/>
        </authorList>
    </citation>
    <scope>NUCLEOTIDE SEQUENCE [LARGE SCALE GENOMIC DNA]</scope>
    <source>
        <strain evidence="2 3">T</strain>
    </source>
</reference>